<protein>
    <submittedName>
        <fullName evidence="1">Uncharacterized protein</fullName>
    </submittedName>
</protein>
<keyword evidence="2" id="KW-1185">Reference proteome</keyword>
<proteinExistence type="predicted"/>
<evidence type="ECO:0000313" key="1">
    <source>
        <dbReference type="EMBL" id="KAJ9098734.1"/>
    </source>
</evidence>
<dbReference type="EMBL" id="JASBWT010000014">
    <property type="protein sequence ID" value="KAJ9098734.1"/>
    <property type="molecule type" value="Genomic_DNA"/>
</dbReference>
<gene>
    <name evidence="1" type="ORF">QFC21_004382</name>
</gene>
<reference evidence="1" key="1">
    <citation type="submission" date="2023-04" db="EMBL/GenBank/DDBJ databases">
        <title>Draft Genome sequencing of Naganishia species isolated from polar environments using Oxford Nanopore Technology.</title>
        <authorList>
            <person name="Leo P."/>
            <person name="Venkateswaran K."/>
        </authorList>
    </citation>
    <scope>NUCLEOTIDE SEQUENCE</scope>
    <source>
        <strain evidence="1">MNA-CCFEE 5423</strain>
    </source>
</reference>
<comment type="caution">
    <text evidence="1">The sequence shown here is derived from an EMBL/GenBank/DDBJ whole genome shotgun (WGS) entry which is preliminary data.</text>
</comment>
<sequence>MSKLVFTILCAVGILLWNKWRQDPEIFNNFFHKFYGSGGSLDGGSGNHPVNTKAKLDPTLGSEDLHVRRARLRSSSEHGLPYLSARRKGKRDPDDKDNRDGGERGRNSSRDRNGKRPIGRNDDDRSRGRGRGRSEERHSRPDRNFRDDNRERREIQGGELNDAAGLTGRQANLEHVGPADTREPASDSAAVPITKKKKKRRKDRAGVPGESEDDRGRSLAHSSGDETREGDRNGGKGKQGTRSEKEEYREREGRGEHERPSSETLRQERLARLEQEARLREEREERERYRGEREGQRGDRGDIQTRGVEQRGAQAGREPYQDRMATGRGEQRGTPGQGEYGVDRGGYEHQAAYQGPGGGRPMYQLPTGGQYGSEGQQPNYSSRQQPGYPAQQPGYLGEGYQGPAGAQLNDTRANVQHPNQYSNNSDPYGRQGRNGEYYDSRGRVIPPPLQDDSRYRVRDNEEPFSDIGDRGRGAVDRQQQSRTEADKRTEEAEERRAELIAKVQRIQAIKAQEARNVRARGGRLESTEQKIELADISASDATKKHWDVKEATTNVQHGKEHGTHHASNPTAVSYGSDVPTGKHSAGHAPSATTGGHSATPPLQLADLPPSPQADRPYFDVSRTRLDAHQPKVKHQVGNNDTSAPAPHHSTAPAPHNTRMAGHIPTTKVKDVELSDLPPAHKEKLSASVAARQHWEKKQSEGANVSKKPSEHTELQLNDIPGVHGQPFEAKSRKQREEVSASQHQVPAEFHRQGKAVSAHSGSNSTSVPMTIEDAHLGQQKVPRYDEVYRGKVDPAPGHPPMYEEGLSSEDARTLVPVNWDSGIDPHSIVSNSKSQREAYRKPSSSSGRDAEPKRNWRDEKERIRGNGVIPLQDVSKENIPDFSEQYEWGRHARETESRANAAVSNEFRTPQHTNITLNNLAPESISETEQSKASGSSLVSDVKQRLAPPARDRKQKGKFTEQDVGSILKEASYFTQETDQILQNEYPREKLSRSEMSNLAVVADKTHLTQSSVQPASIVAQVQMPEDNPGLLLNSSYGSQKPLDTRDIVDAALVEHRVNLVAESRAQEGITLHDMKSDSSHKTESRSKPSSKTTSTSRFQSETSDSLRTSFKSLCRNAKACKKRTISSAVLCVAYIAATYFGSSLLIDHAPAAAAAVAASAAGVVKRQAVTNATGIATDAITSVNDAFQNTGFLMGILHGHVLLISMSWHLVAQLAIVSLLCSIYSYEPKAGKQDDEKSGAGKTASPVIKKGSFWNRITNRASRTRNWSRRNMGRWSWARYGLTLALFLVSLIIARQLTSLSYISRNPTDAEPWSTFPDVTLFYGKLRASQAGLASGISLVQVSMLFWIMIAFSGSYCMSAPGNKAAARAADLESGKATV</sequence>
<dbReference type="Proteomes" id="UP001227268">
    <property type="component" value="Unassembled WGS sequence"/>
</dbReference>
<accession>A0ACC2VHU1</accession>
<organism evidence="1 2">
    <name type="scientific">Naganishia friedmannii</name>
    <dbReference type="NCBI Taxonomy" id="89922"/>
    <lineage>
        <taxon>Eukaryota</taxon>
        <taxon>Fungi</taxon>
        <taxon>Dikarya</taxon>
        <taxon>Basidiomycota</taxon>
        <taxon>Agaricomycotina</taxon>
        <taxon>Tremellomycetes</taxon>
        <taxon>Filobasidiales</taxon>
        <taxon>Filobasidiaceae</taxon>
        <taxon>Naganishia</taxon>
    </lineage>
</organism>
<evidence type="ECO:0000313" key="2">
    <source>
        <dbReference type="Proteomes" id="UP001227268"/>
    </source>
</evidence>
<name>A0ACC2VHU1_9TREE</name>